<evidence type="ECO:0000256" key="1">
    <source>
        <dbReference type="ARBA" id="ARBA00001420"/>
    </source>
</evidence>
<dbReference type="EC" id="4.2.2.n1" evidence="2"/>
<keyword evidence="10" id="KW-1185">Reference proteome</keyword>
<dbReference type="GO" id="GO:0019867">
    <property type="term" value="C:outer membrane"/>
    <property type="evidence" value="ECO:0007669"/>
    <property type="project" value="InterPro"/>
</dbReference>
<reference evidence="9" key="1">
    <citation type="journal article" date="2019" name="PLoS Negl. Trop. Dis.">
        <title>Revisiting the worldwide diversity of Leptospira species in the environment.</title>
        <authorList>
            <person name="Vincent A.T."/>
            <person name="Schiettekatte O."/>
            <person name="Bourhy P."/>
            <person name="Veyrier F.J."/>
            <person name="Picardeau M."/>
        </authorList>
    </citation>
    <scope>NUCLEOTIDE SEQUENCE [LARGE SCALE GENOMIC DNA]</scope>
    <source>
        <strain evidence="9">201800287</strain>
    </source>
</reference>
<evidence type="ECO:0000256" key="3">
    <source>
        <dbReference type="ARBA" id="ARBA00023239"/>
    </source>
</evidence>
<dbReference type="InterPro" id="IPR010611">
    <property type="entry name" value="3D_dom"/>
</dbReference>
<dbReference type="GO" id="GO:0071555">
    <property type="term" value="P:cell wall organization"/>
    <property type="evidence" value="ECO:0007669"/>
    <property type="project" value="UniProtKB-KW"/>
</dbReference>
<organism evidence="9 10">
    <name type="scientific">Leptospira noumeaensis</name>
    <dbReference type="NCBI Taxonomy" id="2484964"/>
    <lineage>
        <taxon>Bacteria</taxon>
        <taxon>Pseudomonadati</taxon>
        <taxon>Spirochaetota</taxon>
        <taxon>Spirochaetia</taxon>
        <taxon>Leptospirales</taxon>
        <taxon>Leptospiraceae</taxon>
        <taxon>Leptospira</taxon>
    </lineage>
</organism>
<dbReference type="Pfam" id="PF03562">
    <property type="entry name" value="MltA"/>
    <property type="match status" value="1"/>
</dbReference>
<dbReference type="SMART" id="SM00925">
    <property type="entry name" value="MltA"/>
    <property type="match status" value="1"/>
</dbReference>
<dbReference type="CDD" id="cd22785">
    <property type="entry name" value="DPBB_MltA-like"/>
    <property type="match status" value="1"/>
</dbReference>
<evidence type="ECO:0000259" key="8">
    <source>
        <dbReference type="SMART" id="SM00925"/>
    </source>
</evidence>
<feature type="transmembrane region" description="Helical" evidence="7">
    <location>
        <begin position="17"/>
        <end position="38"/>
    </location>
</feature>
<dbReference type="SUPFAM" id="SSF50685">
    <property type="entry name" value="Barwin-like endoglucanases"/>
    <property type="match status" value="1"/>
</dbReference>
<dbReference type="Pfam" id="PF06725">
    <property type="entry name" value="3D"/>
    <property type="match status" value="1"/>
</dbReference>
<dbReference type="GO" id="GO:0004553">
    <property type="term" value="F:hydrolase activity, hydrolyzing O-glycosyl compounds"/>
    <property type="evidence" value="ECO:0007669"/>
    <property type="project" value="InterPro"/>
</dbReference>
<keyword evidence="7" id="KW-1133">Transmembrane helix</keyword>
<keyword evidence="7" id="KW-0472">Membrane</keyword>
<comment type="caution">
    <text evidence="9">The sequence shown here is derived from an EMBL/GenBank/DDBJ whole genome shotgun (WGS) entry which is preliminary data.</text>
</comment>
<dbReference type="GO" id="GO:0008933">
    <property type="term" value="F:peptidoglycan lytic transglycosylase activity"/>
    <property type="evidence" value="ECO:0007669"/>
    <property type="project" value="TreeGrafter"/>
</dbReference>
<keyword evidence="3" id="KW-0456">Lyase</keyword>
<comment type="catalytic activity">
    <reaction evidence="1">
        <text>Exolytic cleavage of the (1-&gt;4)-beta-glycosidic linkage between N-acetylmuramic acid (MurNAc) and N-acetylglucosamine (GlcNAc) residues in peptidoglycan, from either the reducing or the non-reducing ends of the peptidoglycan chains, with concomitant formation of a 1,6-anhydrobond in the MurNAc residue.</text>
        <dbReference type="EC" id="4.2.2.n1"/>
    </reaction>
</comment>
<sequence length="401" mass="46067">MCNGNQLKKESDLPFQLMFKIASVSFVIGLLWTLALLAEPKQNRSYRKSQKRTDLSLVSQNPQTSNSFKNSDHTKDLDLEFAFKESIHHFERRPKDSKFRFGEEEYTNEEILRSLENLQTIIRDTPSHQIQNEIKKHFLSVVLSPSDEPPTITGYYEIRIHGKNKPQGEYQYPALFPPKFDLTMSENPKLFLREKWNQKSIWEKYSKPIIYLRLTDLHLAQLEGSAVVETETKEKFRINYAADNGQNYISPSIHLQGICPSLKPYHLSNCIQSKPKEVTEAILKNPRYIFFEKESFPKNQVNENSFGPMGSDGIRLVSFRSVAMDKGIPLGLPVFLSFQSAEETINDRLVFVHDRGNAITGLGRLDYYLGSGDGAEEMANNLLTKGKVILLLPKKEKTRNK</sequence>
<dbReference type="Gene3D" id="2.40.40.10">
    <property type="entry name" value="RlpA-like domain"/>
    <property type="match status" value="1"/>
</dbReference>
<evidence type="ECO:0000313" key="10">
    <source>
        <dbReference type="Proteomes" id="UP000298009"/>
    </source>
</evidence>
<feature type="compositionally biased region" description="Polar residues" evidence="6">
    <location>
        <begin position="56"/>
        <end position="69"/>
    </location>
</feature>
<dbReference type="Proteomes" id="UP000298009">
    <property type="component" value="Unassembled WGS sequence"/>
</dbReference>
<keyword evidence="4" id="KW-0961">Cell wall biogenesis/degradation</keyword>
<protein>
    <recommendedName>
        <fullName evidence="2">peptidoglycan lytic exotransglycosylase</fullName>
        <ecNumber evidence="2">4.2.2.n1</ecNumber>
    </recommendedName>
    <alternativeName>
        <fullName evidence="5">Murein hydrolase A</fullName>
    </alternativeName>
</protein>
<dbReference type="OrthoDB" id="9783686at2"/>
<dbReference type="InterPro" id="IPR026044">
    <property type="entry name" value="MltA"/>
</dbReference>
<dbReference type="CDD" id="cd14669">
    <property type="entry name" value="mlta_related_B"/>
    <property type="match status" value="1"/>
</dbReference>
<accession>A0A4R9I7N7</accession>
<evidence type="ECO:0000256" key="2">
    <source>
        <dbReference type="ARBA" id="ARBA00012587"/>
    </source>
</evidence>
<dbReference type="PANTHER" id="PTHR30124">
    <property type="entry name" value="MEMBRANE-BOUND LYTIC MUREIN TRANSGLYCOSYLASE A"/>
    <property type="match status" value="1"/>
</dbReference>
<evidence type="ECO:0000256" key="4">
    <source>
        <dbReference type="ARBA" id="ARBA00023316"/>
    </source>
</evidence>
<keyword evidence="7" id="KW-0812">Transmembrane</keyword>
<name>A0A4R9I7N7_9LEPT</name>
<evidence type="ECO:0000256" key="5">
    <source>
        <dbReference type="ARBA" id="ARBA00030918"/>
    </source>
</evidence>
<dbReference type="PANTHER" id="PTHR30124:SF0">
    <property type="entry name" value="MEMBRANE-BOUND LYTIC MUREIN TRANSGLYCOSYLASE A"/>
    <property type="match status" value="1"/>
</dbReference>
<evidence type="ECO:0000313" key="9">
    <source>
        <dbReference type="EMBL" id="TGK82161.1"/>
    </source>
</evidence>
<evidence type="ECO:0000256" key="6">
    <source>
        <dbReference type="SAM" id="MobiDB-lite"/>
    </source>
</evidence>
<evidence type="ECO:0000256" key="7">
    <source>
        <dbReference type="SAM" id="Phobius"/>
    </source>
</evidence>
<feature type="domain" description="Lytic transglycosylase MltA" evidence="8">
    <location>
        <begin position="159"/>
        <end position="292"/>
    </location>
</feature>
<dbReference type="InterPro" id="IPR036908">
    <property type="entry name" value="RlpA-like_sf"/>
</dbReference>
<dbReference type="EMBL" id="RQFK01000026">
    <property type="protein sequence ID" value="TGK82161.1"/>
    <property type="molecule type" value="Genomic_DNA"/>
</dbReference>
<feature type="region of interest" description="Disordered" evidence="6">
    <location>
        <begin position="43"/>
        <end position="72"/>
    </location>
</feature>
<gene>
    <name evidence="9" type="ORF">EHQ24_12895</name>
</gene>
<dbReference type="AlphaFoldDB" id="A0A4R9I7N7"/>
<dbReference type="RefSeq" id="WP_135601992.1">
    <property type="nucleotide sequence ID" value="NZ_RQFK01000026.1"/>
</dbReference>
<proteinExistence type="predicted"/>
<dbReference type="GO" id="GO:0009253">
    <property type="term" value="P:peptidoglycan catabolic process"/>
    <property type="evidence" value="ECO:0007669"/>
    <property type="project" value="TreeGrafter"/>
</dbReference>
<dbReference type="InterPro" id="IPR005300">
    <property type="entry name" value="MltA_B"/>
</dbReference>
<dbReference type="GO" id="GO:0009254">
    <property type="term" value="P:peptidoglycan turnover"/>
    <property type="evidence" value="ECO:0007669"/>
    <property type="project" value="InterPro"/>
</dbReference>
<dbReference type="Gene3D" id="2.40.240.50">
    <property type="entry name" value="Barwin-like endoglucanases"/>
    <property type="match status" value="1"/>
</dbReference>